<keyword evidence="3" id="KW-0653">Protein transport</keyword>
<feature type="domain" description="Mon2/Sec7/BIG1-like HUS" evidence="5">
    <location>
        <begin position="215"/>
        <end position="390"/>
    </location>
</feature>
<feature type="region of interest" description="Disordered" evidence="4">
    <location>
        <begin position="415"/>
        <end position="435"/>
    </location>
</feature>
<sequence length="842" mass="91155">MAVVSPTVAKKLVDSLQTDLRTLSADCRRKYPPVKEASEAGLLKLRQITIKSSNNLISGLLANSTEVIQPFVLGCDTKNPKIVQLCLTSINKLTQYKAVSQAAAQQVVNALWVLMEAGIEDLKLLQTTLLLVTTSNVVQHEALAKILVLSLRLHFTKDSTIVNTAAATVRQLVSSVFERVTAEDLTPVPDNLEPMSVESLKVGGRQAPKSLRPCAADAYLLFQDLCQLVNAHQPYWLTGMTEMTRTFCLELMESVLTDYPAVFLNHPEFSFILKETVCTVIIKLFSPSVKHRPGVAPPAPGGGAGSAEKPYFPIVMRLLRIVSVLIQHYYILLVTECEIFLSLLVKFLDPERPPWQRTLVLEVLTRLCSHPTLVRNFCQCYDMKPHSTKVFRDIVNGLGAFIQSQFVNSAAHTQTTPTNLTKAPDTQGSPPSLVGGLPVGGGITPQSAFFYRNVWIPLVVNITGPLGSQKPIFLEMSEKIEPPMVADGYALSLAFLCLLDVVHCVNALNEGQDNSGRGVMVTKESKTAASVPPPEKTPETPSEVRALREELINSSWCGILAALSLLLDASCDESATEAILKSVQVYTSLCGELGLSTPRDAFITALCKSSLPPHYALTILNTHGNSQKVPSSAHTRSSSQEGSVTGQTEVIHGSQVVAVGTPLPTASLPLGAQQGPVMLTAKNIQCMRALLSLAHCHGGMLGSAWHQVLTTLQHLVWILGLKPSSGGGLKATPQMSDNALITTAVMADLPVLSAMLSRLFESSQYLDDVALHHLIDALCKLSSEAMDLAYSNQEPSLFAVAKLLETGLVNLTRVDVLWKPITGHLLEVGIHTFYPKVILAAK</sequence>
<comment type="caution">
    <text evidence="7">The sequence shown here is derived from an EMBL/GenBank/DDBJ whole genome shotgun (WGS) entry which is preliminary data.</text>
</comment>
<reference evidence="7" key="1">
    <citation type="journal article" date="2023" name="Mol. Biol. Evol.">
        <title>Third-Generation Sequencing Reveals the Adaptive Role of the Epigenome in Three Deep-Sea Polychaetes.</title>
        <authorList>
            <person name="Perez M."/>
            <person name="Aroh O."/>
            <person name="Sun Y."/>
            <person name="Lan Y."/>
            <person name="Juniper S.K."/>
            <person name="Young C.R."/>
            <person name="Angers B."/>
            <person name="Qian P.Y."/>
        </authorList>
    </citation>
    <scope>NUCLEOTIDE SEQUENCE</scope>
    <source>
        <strain evidence="7">R07B-5</strain>
    </source>
</reference>
<comment type="similarity">
    <text evidence="1">Belongs to the MON2 family.</text>
</comment>
<gene>
    <name evidence="7" type="ORF">NP493_305g03033</name>
</gene>
<organism evidence="7 8">
    <name type="scientific">Ridgeia piscesae</name>
    <name type="common">Tubeworm</name>
    <dbReference type="NCBI Taxonomy" id="27915"/>
    <lineage>
        <taxon>Eukaryota</taxon>
        <taxon>Metazoa</taxon>
        <taxon>Spiralia</taxon>
        <taxon>Lophotrochozoa</taxon>
        <taxon>Annelida</taxon>
        <taxon>Polychaeta</taxon>
        <taxon>Sedentaria</taxon>
        <taxon>Canalipalpata</taxon>
        <taxon>Sabellida</taxon>
        <taxon>Siboglinidae</taxon>
        <taxon>Ridgeia</taxon>
    </lineage>
</organism>
<evidence type="ECO:0000313" key="7">
    <source>
        <dbReference type="EMBL" id="KAK2183612.1"/>
    </source>
</evidence>
<dbReference type="SUPFAM" id="SSF48371">
    <property type="entry name" value="ARM repeat"/>
    <property type="match status" value="1"/>
</dbReference>
<evidence type="ECO:0000256" key="1">
    <source>
        <dbReference type="ARBA" id="ARBA00008144"/>
    </source>
</evidence>
<name>A0AAD9L5K0_RIDPI</name>
<feature type="compositionally biased region" description="Polar residues" evidence="4">
    <location>
        <begin position="415"/>
        <end position="427"/>
    </location>
</feature>
<accession>A0AAD9L5K0</accession>
<evidence type="ECO:0008006" key="9">
    <source>
        <dbReference type="Google" id="ProtNLM"/>
    </source>
</evidence>
<dbReference type="Pfam" id="PF12783">
    <property type="entry name" value="Sec7-like_HUS"/>
    <property type="match status" value="1"/>
</dbReference>
<dbReference type="PANTHER" id="PTHR10663:SF333">
    <property type="entry name" value="PROTEIN MON2 HOMOLOG"/>
    <property type="match status" value="1"/>
</dbReference>
<evidence type="ECO:0000259" key="5">
    <source>
        <dbReference type="Pfam" id="PF12783"/>
    </source>
</evidence>
<keyword evidence="2" id="KW-0813">Transport</keyword>
<evidence type="ECO:0000259" key="6">
    <source>
        <dbReference type="Pfam" id="PF16213"/>
    </source>
</evidence>
<dbReference type="InterPro" id="IPR032629">
    <property type="entry name" value="DCB_dom"/>
</dbReference>
<dbReference type="InterPro" id="IPR032691">
    <property type="entry name" value="Mon2/Sec7/BIG1-like_HUS"/>
</dbReference>
<feature type="region of interest" description="Disordered" evidence="4">
    <location>
        <begin position="515"/>
        <end position="542"/>
    </location>
</feature>
<evidence type="ECO:0000256" key="2">
    <source>
        <dbReference type="ARBA" id="ARBA00022448"/>
    </source>
</evidence>
<evidence type="ECO:0000256" key="3">
    <source>
        <dbReference type="ARBA" id="ARBA00022927"/>
    </source>
</evidence>
<evidence type="ECO:0000313" key="8">
    <source>
        <dbReference type="Proteomes" id="UP001209878"/>
    </source>
</evidence>
<dbReference type="GO" id="GO:0015031">
    <property type="term" value="P:protein transport"/>
    <property type="evidence" value="ECO:0007669"/>
    <property type="project" value="UniProtKB-KW"/>
</dbReference>
<dbReference type="EMBL" id="JAODUO010000304">
    <property type="protein sequence ID" value="KAK2183612.1"/>
    <property type="molecule type" value="Genomic_DNA"/>
</dbReference>
<feature type="region of interest" description="Disordered" evidence="4">
    <location>
        <begin position="626"/>
        <end position="645"/>
    </location>
</feature>
<keyword evidence="8" id="KW-1185">Reference proteome</keyword>
<protein>
    <recommendedName>
        <fullName evidence="9">Protein MON2 homolog</fullName>
    </recommendedName>
</protein>
<evidence type="ECO:0000256" key="4">
    <source>
        <dbReference type="SAM" id="MobiDB-lite"/>
    </source>
</evidence>
<dbReference type="InterPro" id="IPR016024">
    <property type="entry name" value="ARM-type_fold"/>
</dbReference>
<dbReference type="Pfam" id="PF16213">
    <property type="entry name" value="DCB"/>
    <property type="match status" value="1"/>
</dbReference>
<feature type="domain" description="Mon2/Sec7/BIG1-like dimerisation and cyclophilin-binding" evidence="6">
    <location>
        <begin position="9"/>
        <end position="184"/>
    </location>
</feature>
<dbReference type="Proteomes" id="UP001209878">
    <property type="component" value="Unassembled WGS sequence"/>
</dbReference>
<dbReference type="PANTHER" id="PTHR10663">
    <property type="entry name" value="GUANYL-NUCLEOTIDE EXCHANGE FACTOR"/>
    <property type="match status" value="1"/>
</dbReference>
<proteinExistence type="inferred from homology"/>
<dbReference type="AlphaFoldDB" id="A0AAD9L5K0"/>